<comment type="caution">
    <text evidence="1">The sequence shown here is derived from an EMBL/GenBank/DDBJ whole genome shotgun (WGS) entry which is preliminary data.</text>
</comment>
<organism evidence="1 2">
    <name type="scientific">Bauhinia variegata</name>
    <name type="common">Purple orchid tree</name>
    <name type="synonym">Phanera variegata</name>
    <dbReference type="NCBI Taxonomy" id="167791"/>
    <lineage>
        <taxon>Eukaryota</taxon>
        <taxon>Viridiplantae</taxon>
        <taxon>Streptophyta</taxon>
        <taxon>Embryophyta</taxon>
        <taxon>Tracheophyta</taxon>
        <taxon>Spermatophyta</taxon>
        <taxon>Magnoliopsida</taxon>
        <taxon>eudicotyledons</taxon>
        <taxon>Gunneridae</taxon>
        <taxon>Pentapetalae</taxon>
        <taxon>rosids</taxon>
        <taxon>fabids</taxon>
        <taxon>Fabales</taxon>
        <taxon>Fabaceae</taxon>
        <taxon>Cercidoideae</taxon>
        <taxon>Cercideae</taxon>
        <taxon>Bauhiniinae</taxon>
        <taxon>Bauhinia</taxon>
    </lineage>
</organism>
<name>A0ACB9LT75_BAUVA</name>
<reference evidence="1 2" key="1">
    <citation type="journal article" date="2022" name="DNA Res.">
        <title>Chromosomal-level genome assembly of the orchid tree Bauhinia variegata (Leguminosae; Cercidoideae) supports the allotetraploid origin hypothesis of Bauhinia.</title>
        <authorList>
            <person name="Zhong Y."/>
            <person name="Chen Y."/>
            <person name="Zheng D."/>
            <person name="Pang J."/>
            <person name="Liu Y."/>
            <person name="Luo S."/>
            <person name="Meng S."/>
            <person name="Qian L."/>
            <person name="Wei D."/>
            <person name="Dai S."/>
            <person name="Zhou R."/>
        </authorList>
    </citation>
    <scope>NUCLEOTIDE SEQUENCE [LARGE SCALE GENOMIC DNA]</scope>
    <source>
        <strain evidence="1">BV-YZ2020</strain>
    </source>
</reference>
<sequence length="226" mass="24774">MAVCLDEEQVWKCPKHPSKRRRSGICPICLRDRLVTLCPDCANVRPCSCCATSTSSSSSSSSSFSRFSVAVDGDGDGVRVHNLIDGEPPLRRSRSTAIPFLQSRSRFSGGGKVLDPDSRKNSPALNRSKPTKSLWSLFKLQKSSSNGVQEQYTKVFVEDDGDVSKVPSMMMRSRSVAVASVPGSGTGEMRTAAKGRGYWFLSSPIKAFRQPKASKMVREWSPLYRG</sequence>
<dbReference type="Proteomes" id="UP000828941">
    <property type="component" value="Chromosome 11"/>
</dbReference>
<evidence type="ECO:0000313" key="1">
    <source>
        <dbReference type="EMBL" id="KAI4314484.1"/>
    </source>
</evidence>
<accession>A0ACB9LT75</accession>
<keyword evidence="2" id="KW-1185">Reference proteome</keyword>
<dbReference type="EMBL" id="CM039436">
    <property type="protein sequence ID" value="KAI4314484.1"/>
    <property type="molecule type" value="Genomic_DNA"/>
</dbReference>
<evidence type="ECO:0000313" key="2">
    <source>
        <dbReference type="Proteomes" id="UP000828941"/>
    </source>
</evidence>
<proteinExistence type="predicted"/>
<protein>
    <submittedName>
        <fullName evidence="1">Uncharacterized protein</fullName>
    </submittedName>
</protein>
<gene>
    <name evidence="1" type="ORF">L6164_027387</name>
</gene>